<evidence type="ECO:0000256" key="1">
    <source>
        <dbReference type="SAM" id="SignalP"/>
    </source>
</evidence>
<organism evidence="2 3">
    <name type="scientific">Profundibacter amoris</name>
    <dbReference type="NCBI Taxonomy" id="2171755"/>
    <lineage>
        <taxon>Bacteria</taxon>
        <taxon>Pseudomonadati</taxon>
        <taxon>Pseudomonadota</taxon>
        <taxon>Alphaproteobacteria</taxon>
        <taxon>Rhodobacterales</taxon>
        <taxon>Paracoccaceae</taxon>
        <taxon>Profundibacter</taxon>
    </lineage>
</organism>
<accession>A0A347UJH2</accession>
<gene>
    <name evidence="2" type="ORF">BAR1_14330</name>
</gene>
<feature type="signal peptide" evidence="1">
    <location>
        <begin position="1"/>
        <end position="21"/>
    </location>
</feature>
<evidence type="ECO:0008006" key="4">
    <source>
        <dbReference type="Google" id="ProtNLM"/>
    </source>
</evidence>
<name>A0A347UJH2_9RHOB</name>
<protein>
    <recommendedName>
        <fullName evidence="4">DUF3108 domain-containing protein</fullName>
    </recommendedName>
</protein>
<dbReference type="EMBL" id="CP032125">
    <property type="protein sequence ID" value="AXX99000.1"/>
    <property type="molecule type" value="Genomic_DNA"/>
</dbReference>
<reference evidence="2 3" key="1">
    <citation type="submission" date="2018-09" db="EMBL/GenBank/DDBJ databases">
        <title>Profundibacter amoris BAR1 gen. nov., sp. nov., a new member of the Roseobacter clade isolated at Lokis Castle Vent Field on the Arctic Mid-Oceanic Ridge.</title>
        <authorList>
            <person name="Le Moine Bauer S."/>
            <person name="Sjoeberg A.G."/>
            <person name="L'Haridon S."/>
            <person name="Stokke R."/>
            <person name="Roalkvam I."/>
            <person name="Steen I.H."/>
            <person name="Dahle H."/>
        </authorList>
    </citation>
    <scope>NUCLEOTIDE SEQUENCE [LARGE SCALE GENOMIC DNA]</scope>
    <source>
        <strain evidence="2 3">BAR1</strain>
    </source>
</reference>
<dbReference type="AlphaFoldDB" id="A0A347UJH2"/>
<keyword evidence="3" id="KW-1185">Reference proteome</keyword>
<evidence type="ECO:0000313" key="2">
    <source>
        <dbReference type="EMBL" id="AXX99000.1"/>
    </source>
</evidence>
<dbReference type="Proteomes" id="UP000261704">
    <property type="component" value="Chromosome"/>
</dbReference>
<keyword evidence="1" id="KW-0732">Signal</keyword>
<dbReference type="OrthoDB" id="739776at2"/>
<dbReference type="RefSeq" id="WP_118943653.1">
    <property type="nucleotide sequence ID" value="NZ_CP032125.1"/>
</dbReference>
<evidence type="ECO:0000313" key="3">
    <source>
        <dbReference type="Proteomes" id="UP000261704"/>
    </source>
</evidence>
<proteinExistence type="predicted"/>
<dbReference type="KEGG" id="pamo:BAR1_14330"/>
<feature type="chain" id="PRO_5016567100" description="DUF3108 domain-containing protein" evidence="1">
    <location>
        <begin position="22"/>
        <end position="337"/>
    </location>
</feature>
<sequence length="337" mass="38508">MFRSMIAGAIIALWMGMPAIAASDYPLLKDSPSSAHYTLVRVNDYWSPASITYSPAGNFFVLDSLKISKIDALGNKVFSLKNSETTHLLPFTYYIATSKGMYDLSRSRPKLERFEQVVNDSKTRTLTNDSFNEIYGQAYADADIVVYDEPNYEEGIDKYRAYMWIKGGWVLFYLSDRAITLDSDYDLGVAVQEYPAKYNRTLMLRDVQSKTYSAGNIDLAGENPRLMALLPERKMRYPARGKLKVMQFRKERVDDTYRGVPVVFTGTAKHRLRIGNEDLFFREIALKAVRRKLDTQMHWYVVPAPYQDKTQVGFLEFVPISNLTSEGSGGVYALRRN</sequence>